<feature type="non-terminal residue" evidence="2">
    <location>
        <position position="122"/>
    </location>
</feature>
<evidence type="ECO:0000313" key="2">
    <source>
        <dbReference type="EMBL" id="JAT01154.1"/>
    </source>
</evidence>
<proteinExistence type="predicted"/>
<feature type="compositionally biased region" description="Basic residues" evidence="1">
    <location>
        <begin position="92"/>
        <end position="101"/>
    </location>
</feature>
<organism evidence="2">
    <name type="scientific">Homalodisca liturata</name>
    <dbReference type="NCBI Taxonomy" id="320908"/>
    <lineage>
        <taxon>Eukaryota</taxon>
        <taxon>Metazoa</taxon>
        <taxon>Ecdysozoa</taxon>
        <taxon>Arthropoda</taxon>
        <taxon>Hexapoda</taxon>
        <taxon>Insecta</taxon>
        <taxon>Pterygota</taxon>
        <taxon>Neoptera</taxon>
        <taxon>Paraneoptera</taxon>
        <taxon>Hemiptera</taxon>
        <taxon>Auchenorrhyncha</taxon>
        <taxon>Membracoidea</taxon>
        <taxon>Cicadellidae</taxon>
        <taxon>Cicadellinae</taxon>
        <taxon>Proconiini</taxon>
        <taxon>Homalodisca</taxon>
    </lineage>
</organism>
<gene>
    <name evidence="2" type="ORF">g.4366</name>
</gene>
<name>A0A1B6JQG3_9HEMI</name>
<feature type="compositionally biased region" description="Basic and acidic residues" evidence="1">
    <location>
        <begin position="82"/>
        <end position="91"/>
    </location>
</feature>
<feature type="region of interest" description="Disordered" evidence="1">
    <location>
        <begin position="63"/>
        <end position="106"/>
    </location>
</feature>
<dbReference type="EMBL" id="GECU01006553">
    <property type="protein sequence ID" value="JAT01154.1"/>
    <property type="molecule type" value="Transcribed_RNA"/>
</dbReference>
<sequence>GLLVTQQRFAFVNSTPIKQRVKADLCKLRFNSTLDMRLYALSQHTAPPGLLVYSSGSRWPEQHNTSWVSPAEPQQPMSNFHHKGDSVEHLKASPHRSHSTFHRQQFGAQELPISLEEYERFP</sequence>
<feature type="non-terminal residue" evidence="2">
    <location>
        <position position="1"/>
    </location>
</feature>
<reference evidence="2" key="1">
    <citation type="submission" date="2015-11" db="EMBL/GenBank/DDBJ databases">
        <title>De novo transcriptome assembly of four potential Pierce s Disease insect vectors from Arizona vineyards.</title>
        <authorList>
            <person name="Tassone E.E."/>
        </authorList>
    </citation>
    <scope>NUCLEOTIDE SEQUENCE</scope>
</reference>
<protein>
    <submittedName>
        <fullName evidence="2">Uncharacterized protein</fullName>
    </submittedName>
</protein>
<dbReference type="AlphaFoldDB" id="A0A1B6JQG3"/>
<evidence type="ECO:0000256" key="1">
    <source>
        <dbReference type="SAM" id="MobiDB-lite"/>
    </source>
</evidence>
<accession>A0A1B6JQG3</accession>